<gene>
    <name evidence="2" type="ORF">BleG1_3050</name>
</gene>
<dbReference type="RefSeq" id="WP_038482684.1">
    <property type="nucleotide sequence ID" value="NZ_CP003923.1"/>
</dbReference>
<dbReference type="GO" id="GO:0044780">
    <property type="term" value="P:bacterial-type flagellum assembly"/>
    <property type="evidence" value="ECO:0007669"/>
    <property type="project" value="InterPro"/>
</dbReference>
<organism evidence="2 3">
    <name type="scientific">Shouchella lehensis G1</name>
    <dbReference type="NCBI Taxonomy" id="1246626"/>
    <lineage>
        <taxon>Bacteria</taxon>
        <taxon>Bacillati</taxon>
        <taxon>Bacillota</taxon>
        <taxon>Bacilli</taxon>
        <taxon>Bacillales</taxon>
        <taxon>Bacillaceae</taxon>
        <taxon>Shouchella</taxon>
    </lineage>
</organism>
<accession>A0A060M6B7</accession>
<dbReference type="Gene3D" id="1.20.58.300">
    <property type="entry name" value="FlgN-like"/>
    <property type="match status" value="1"/>
</dbReference>
<evidence type="ECO:0000313" key="3">
    <source>
        <dbReference type="Proteomes" id="UP000027142"/>
    </source>
</evidence>
<sequence>MSEALIHQMIEVQEALIELAKQKENALIENHLEDLQGIVRKESALVSKANGLENKMKGSIDFSADHLSSLKEQLLRSVMELKHRNERNTLLIKDSLSFVKGSLQLFQTDRSVYTKEAKSKSGKLSIFDSQV</sequence>
<dbReference type="Pfam" id="PF05130">
    <property type="entry name" value="FlgN"/>
    <property type="match status" value="1"/>
</dbReference>
<dbReference type="KEGG" id="ble:BleG1_3050"/>
<evidence type="ECO:0000313" key="2">
    <source>
        <dbReference type="EMBL" id="AIC95614.1"/>
    </source>
</evidence>
<keyword evidence="1" id="KW-1005">Bacterial flagellum biogenesis</keyword>
<proteinExistence type="predicted"/>
<dbReference type="InterPro" id="IPR007809">
    <property type="entry name" value="FlgN-like"/>
</dbReference>
<evidence type="ECO:0000256" key="1">
    <source>
        <dbReference type="ARBA" id="ARBA00022795"/>
    </source>
</evidence>
<dbReference type="OrthoDB" id="2929511at2"/>
<keyword evidence="3" id="KW-1185">Reference proteome</keyword>
<dbReference type="SUPFAM" id="SSF140566">
    <property type="entry name" value="FlgN-like"/>
    <property type="match status" value="1"/>
</dbReference>
<dbReference type="HOGENOM" id="CLU_1923366_0_0_9"/>
<protein>
    <submittedName>
        <fullName evidence="2">Flagella synthesis protein</fullName>
    </submittedName>
</protein>
<dbReference type="STRING" id="1246626.BleG1_3050"/>
<name>A0A060M6B7_9BACI</name>
<dbReference type="AlphaFoldDB" id="A0A060M6B7"/>
<reference evidence="2 3" key="1">
    <citation type="journal article" date="2014" name="Gene">
        <title>A comparative genomic analysis of the alkalitolerant soil bacterium Bacillus lehensis G1.</title>
        <authorList>
            <person name="Noor Y.M."/>
            <person name="Samsulrizal N.H."/>
            <person name="Jema'on N.A."/>
            <person name="Low K.O."/>
            <person name="Ramli A.N."/>
            <person name="Alias N.I."/>
            <person name="Damis S.I."/>
            <person name="Fuzi S.F."/>
            <person name="Isa M.N."/>
            <person name="Murad A.M."/>
            <person name="Raih M.F."/>
            <person name="Bakar F.D."/>
            <person name="Najimudin N."/>
            <person name="Mahadi N.M."/>
            <person name="Illias R.M."/>
        </authorList>
    </citation>
    <scope>NUCLEOTIDE SEQUENCE [LARGE SCALE GENOMIC DNA]</scope>
    <source>
        <strain evidence="2 3">G1</strain>
    </source>
</reference>
<keyword evidence="2" id="KW-0966">Cell projection</keyword>
<dbReference type="Proteomes" id="UP000027142">
    <property type="component" value="Chromosome"/>
</dbReference>
<keyword evidence="2" id="KW-0969">Cilium</keyword>
<dbReference type="PATRIC" id="fig|1246626.3.peg.3042"/>
<dbReference type="InterPro" id="IPR036679">
    <property type="entry name" value="FlgN-like_sf"/>
</dbReference>
<dbReference type="EMBL" id="CP003923">
    <property type="protein sequence ID" value="AIC95614.1"/>
    <property type="molecule type" value="Genomic_DNA"/>
</dbReference>
<keyword evidence="2" id="KW-0282">Flagellum</keyword>